<evidence type="ECO:0000313" key="2">
    <source>
        <dbReference type="Proteomes" id="UP001148932"/>
    </source>
</evidence>
<organism evidence="1 2">
    <name type="scientific">Acidovorax benzenivorans</name>
    <dbReference type="NCBI Taxonomy" id="2987520"/>
    <lineage>
        <taxon>Bacteria</taxon>
        <taxon>Pseudomonadati</taxon>
        <taxon>Pseudomonadota</taxon>
        <taxon>Betaproteobacteria</taxon>
        <taxon>Burkholderiales</taxon>
        <taxon>Comamonadaceae</taxon>
        <taxon>Acidovorax</taxon>
    </lineage>
</organism>
<accession>A0ABT5RWV4</accession>
<gene>
    <name evidence="1" type="ORF">OIN59_12060</name>
</gene>
<evidence type="ECO:0000313" key="1">
    <source>
        <dbReference type="EMBL" id="MDD2178170.1"/>
    </source>
</evidence>
<dbReference type="EMBL" id="JAPCKI010000006">
    <property type="protein sequence ID" value="MDD2178170.1"/>
    <property type="molecule type" value="Genomic_DNA"/>
</dbReference>
<reference evidence="1" key="1">
    <citation type="submission" date="2022-10" db="EMBL/GenBank/DDBJ databases">
        <title>Description of microaerobic benzene degrading bacteria.</title>
        <authorList>
            <person name="Bedics A."/>
            <person name="Tancsics A."/>
            <person name="Banerjee S."/>
        </authorList>
    </citation>
    <scope>NUCLEOTIDE SEQUENCE</scope>
    <source>
        <strain evidence="1">D2M1</strain>
    </source>
</reference>
<keyword evidence="2" id="KW-1185">Reference proteome</keyword>
<protein>
    <submittedName>
        <fullName evidence="1">Uncharacterized protein</fullName>
    </submittedName>
</protein>
<comment type="caution">
    <text evidence="1">The sequence shown here is derived from an EMBL/GenBank/DDBJ whole genome shotgun (WGS) entry which is preliminary data.</text>
</comment>
<name>A0ABT5RWV4_9BURK</name>
<proteinExistence type="predicted"/>
<dbReference type="RefSeq" id="WP_274110611.1">
    <property type="nucleotide sequence ID" value="NZ_JAPCKI010000006.1"/>
</dbReference>
<sequence length="97" mass="11241">MGVLLLFKEKLRQLLPPDSDEGLRKEGLRTVHRPNGELAFKEGGQKTVDVQQIKERFEALDVSVDWRRFEQLAKFPNDLEHYESPTWSAQGEQAFTL</sequence>
<dbReference type="Proteomes" id="UP001148932">
    <property type="component" value="Unassembled WGS sequence"/>
</dbReference>